<evidence type="ECO:0000313" key="2">
    <source>
        <dbReference type="EMBL" id="ONL94695.1"/>
    </source>
</evidence>
<name>A0A1D6JRY5_MAIZE</name>
<dbReference type="Pfam" id="PF10441">
    <property type="entry name" value="Urb2"/>
    <property type="match status" value="1"/>
</dbReference>
<dbReference type="AlphaFoldDB" id="A0A1D6JRY5"/>
<gene>
    <name evidence="2" type="ORF">ZEAMMB73_Zm00001d028096</name>
</gene>
<proteinExistence type="predicted"/>
<sequence>MQMRQQRETLGKHAMHFLAGYISMFSGQGPFQTGITREIDEVLRPGVYSLIDICEESDFQQLHTYLGEGPCRTTLADLVRDYKLHFQYQGKI</sequence>
<dbReference type="EMBL" id="CM007647">
    <property type="protein sequence ID" value="ONL94695.1"/>
    <property type="molecule type" value="Genomic_DNA"/>
</dbReference>
<dbReference type="InterPro" id="IPR018849">
    <property type="entry name" value="Urb2/Npa2_C"/>
</dbReference>
<dbReference type="PANTHER" id="PTHR15682:SF2">
    <property type="entry name" value="UNHEALTHY RIBOSOME BIOGENESIS PROTEIN 2 HOMOLOG"/>
    <property type="match status" value="1"/>
</dbReference>
<accession>A0A1D6JRY5</accession>
<dbReference type="PANTHER" id="PTHR15682">
    <property type="entry name" value="UNHEALTHY RIBOSOME BIOGENESIS PROTEIN 2 HOMOLOG"/>
    <property type="match status" value="1"/>
</dbReference>
<dbReference type="InterPro" id="IPR052609">
    <property type="entry name" value="Ribosome_Biogenesis_Reg"/>
</dbReference>
<dbReference type="ExpressionAtlas" id="A0A1D6JRY5">
    <property type="expression patterns" value="baseline and differential"/>
</dbReference>
<organism evidence="2">
    <name type="scientific">Zea mays</name>
    <name type="common">Maize</name>
    <dbReference type="NCBI Taxonomy" id="4577"/>
    <lineage>
        <taxon>Eukaryota</taxon>
        <taxon>Viridiplantae</taxon>
        <taxon>Streptophyta</taxon>
        <taxon>Embryophyta</taxon>
        <taxon>Tracheophyta</taxon>
        <taxon>Spermatophyta</taxon>
        <taxon>Magnoliopsida</taxon>
        <taxon>Liliopsida</taxon>
        <taxon>Poales</taxon>
        <taxon>Poaceae</taxon>
        <taxon>PACMAD clade</taxon>
        <taxon>Panicoideae</taxon>
        <taxon>Andropogonodae</taxon>
        <taxon>Andropogoneae</taxon>
        <taxon>Tripsacinae</taxon>
        <taxon>Zea</taxon>
    </lineage>
</organism>
<evidence type="ECO:0000259" key="1">
    <source>
        <dbReference type="Pfam" id="PF10441"/>
    </source>
</evidence>
<protein>
    <recommendedName>
        <fullName evidence="1">Nucleolar 27S pre-rRNA processing Urb2/Npa2 C-terminal domain-containing protein</fullName>
    </recommendedName>
</protein>
<reference evidence="2" key="1">
    <citation type="submission" date="2015-12" db="EMBL/GenBank/DDBJ databases">
        <title>Update maize B73 reference genome by single molecule sequencing technologies.</title>
        <authorList>
            <consortium name="Maize Genome Sequencing Project"/>
            <person name="Ware D."/>
        </authorList>
    </citation>
    <scope>NUCLEOTIDE SEQUENCE [LARGE SCALE GENOMIC DNA]</scope>
    <source>
        <tissue evidence="2">Seedling</tissue>
    </source>
</reference>
<feature type="domain" description="Nucleolar 27S pre-rRNA processing Urb2/Npa2 C-terminal" evidence="1">
    <location>
        <begin position="4"/>
        <end position="91"/>
    </location>
</feature>